<dbReference type="GO" id="GO:0031023">
    <property type="term" value="P:microtubule organizing center organization"/>
    <property type="evidence" value="ECO:0007669"/>
    <property type="project" value="InterPro"/>
</dbReference>
<dbReference type="AlphaFoldDB" id="A0A9W7XPU6"/>
<protein>
    <submittedName>
        <fullName evidence="2">Uncharacterized protein</fullName>
    </submittedName>
</protein>
<accession>A0A9W7XPU6</accession>
<reference evidence="2" key="1">
    <citation type="submission" date="2022-07" db="EMBL/GenBank/DDBJ databases">
        <title>Phylogenomic reconstructions and comparative analyses of Kickxellomycotina fungi.</title>
        <authorList>
            <person name="Reynolds N.K."/>
            <person name="Stajich J.E."/>
            <person name="Barry K."/>
            <person name="Grigoriev I.V."/>
            <person name="Crous P."/>
            <person name="Smith M.E."/>
        </authorList>
    </citation>
    <scope>NUCLEOTIDE SEQUENCE</scope>
    <source>
        <strain evidence="2">NBRC 105413</strain>
    </source>
</reference>
<dbReference type="InterPro" id="IPR028346">
    <property type="entry name" value="HAUS2"/>
</dbReference>
<dbReference type="Proteomes" id="UP001145021">
    <property type="component" value="Unassembled WGS sequence"/>
</dbReference>
<dbReference type="EMBL" id="JANBOH010000024">
    <property type="protein sequence ID" value="KAJ1647628.1"/>
    <property type="molecule type" value="Genomic_DNA"/>
</dbReference>
<evidence type="ECO:0000313" key="3">
    <source>
        <dbReference type="Proteomes" id="UP001145021"/>
    </source>
</evidence>
<comment type="caution">
    <text evidence="2">The sequence shown here is derived from an EMBL/GenBank/DDBJ whole genome shotgun (WGS) entry which is preliminary data.</text>
</comment>
<feature type="compositionally biased region" description="Low complexity" evidence="1">
    <location>
        <begin position="1"/>
        <end position="27"/>
    </location>
</feature>
<evidence type="ECO:0000313" key="2">
    <source>
        <dbReference type="EMBL" id="KAJ1647628.1"/>
    </source>
</evidence>
<dbReference type="GO" id="GO:0051225">
    <property type="term" value="P:spindle assembly"/>
    <property type="evidence" value="ECO:0007669"/>
    <property type="project" value="InterPro"/>
</dbReference>
<evidence type="ECO:0000256" key="1">
    <source>
        <dbReference type="SAM" id="MobiDB-lite"/>
    </source>
</evidence>
<feature type="region of interest" description="Disordered" evidence="1">
    <location>
        <begin position="1"/>
        <end position="62"/>
    </location>
</feature>
<gene>
    <name evidence="2" type="ORF">LPJ64_001007</name>
</gene>
<dbReference type="Pfam" id="PF15003">
    <property type="entry name" value="HAUS2"/>
    <property type="match status" value="1"/>
</dbReference>
<organism evidence="2 3">
    <name type="scientific">Coemansia asiatica</name>
    <dbReference type="NCBI Taxonomy" id="1052880"/>
    <lineage>
        <taxon>Eukaryota</taxon>
        <taxon>Fungi</taxon>
        <taxon>Fungi incertae sedis</taxon>
        <taxon>Zoopagomycota</taxon>
        <taxon>Kickxellomycotina</taxon>
        <taxon>Kickxellomycetes</taxon>
        <taxon>Kickxellales</taxon>
        <taxon>Kickxellaceae</taxon>
        <taxon>Coemansia</taxon>
    </lineage>
</organism>
<proteinExistence type="predicted"/>
<sequence length="297" mass="33134">MGLLNRQNSANRLLSRSSSAASGARLSRLGRDTVFKRGSNLNGTLPAEEKTRQTKGAARPFTKKKDSACMAATLDLASQIGLSIEGGRTNMSSDTVIADVAAANKKYLDQHTDDNCNSDDELDESEQMQAEAMNKLLFEKLAAMNRMLLEKWNEDEKQDYAVNGEVLDQAIVERRLDIVKGFAEHLRKLGRNRAALLSRLAEPIAEEHWVLDPAYHKQMVSAFQNMCMLVNSLPEIATAARHCMSSATGYDLPVNEDMSDSDKMTDLDRKARQIAQMECLVHEVEQILEDFPDKQLK</sequence>
<keyword evidence="3" id="KW-1185">Reference proteome</keyword>
<name>A0A9W7XPU6_9FUNG</name>